<dbReference type="Proteomes" id="UP001151287">
    <property type="component" value="Unassembled WGS sequence"/>
</dbReference>
<dbReference type="OrthoDB" id="582804at2759"/>
<dbReference type="EMBL" id="JAMQYH010000004">
    <property type="protein sequence ID" value="KAJ1691694.1"/>
    <property type="molecule type" value="Genomic_DNA"/>
</dbReference>
<reference evidence="1" key="1">
    <citation type="journal article" date="2022" name="Cell">
        <title>Repeat-based holocentromeres influence genome architecture and karyotype evolution.</title>
        <authorList>
            <person name="Hofstatter P.G."/>
            <person name="Thangavel G."/>
            <person name="Lux T."/>
            <person name="Neumann P."/>
            <person name="Vondrak T."/>
            <person name="Novak P."/>
            <person name="Zhang M."/>
            <person name="Costa L."/>
            <person name="Castellani M."/>
            <person name="Scott A."/>
            <person name="Toegelov H."/>
            <person name="Fuchs J."/>
            <person name="Mata-Sucre Y."/>
            <person name="Dias Y."/>
            <person name="Vanzela A.L.L."/>
            <person name="Huettel B."/>
            <person name="Almeida C.C.S."/>
            <person name="Simkova H."/>
            <person name="Souza G."/>
            <person name="Pedrosa-Harand A."/>
            <person name="Macas J."/>
            <person name="Mayer K.F.X."/>
            <person name="Houben A."/>
            <person name="Marques A."/>
        </authorList>
    </citation>
    <scope>NUCLEOTIDE SEQUENCE</scope>
    <source>
        <strain evidence="1">RhyBre1mFocal</strain>
    </source>
</reference>
<gene>
    <name evidence="1" type="ORF">LUZ63_015849</name>
</gene>
<keyword evidence="2" id="KW-1185">Reference proteome</keyword>
<sequence>MSIHHQINFYALEFGLPQVILKNELSNCPTFKNLKSLHVDGYMIEDFHLIALFLQYTPNLEKLTLRHREPHPLPDVKPRTSKWIPMKIIKRKHLQLVEIIYEGNHERVYQLVKILHIYFKSIGNIYMHLEIP</sequence>
<dbReference type="InterPro" id="IPR053197">
    <property type="entry name" value="F-box_SCFL_complex_component"/>
</dbReference>
<evidence type="ECO:0000313" key="1">
    <source>
        <dbReference type="EMBL" id="KAJ1691694.1"/>
    </source>
</evidence>
<comment type="caution">
    <text evidence="1">The sequence shown here is derived from an EMBL/GenBank/DDBJ whole genome shotgun (WGS) entry which is preliminary data.</text>
</comment>
<proteinExistence type="predicted"/>
<dbReference type="PANTHER" id="PTHR34223:SF51">
    <property type="entry name" value="OS06G0556300 PROTEIN"/>
    <property type="match status" value="1"/>
</dbReference>
<organism evidence="1 2">
    <name type="scientific">Rhynchospora breviuscula</name>
    <dbReference type="NCBI Taxonomy" id="2022672"/>
    <lineage>
        <taxon>Eukaryota</taxon>
        <taxon>Viridiplantae</taxon>
        <taxon>Streptophyta</taxon>
        <taxon>Embryophyta</taxon>
        <taxon>Tracheophyta</taxon>
        <taxon>Spermatophyta</taxon>
        <taxon>Magnoliopsida</taxon>
        <taxon>Liliopsida</taxon>
        <taxon>Poales</taxon>
        <taxon>Cyperaceae</taxon>
        <taxon>Cyperoideae</taxon>
        <taxon>Rhynchosporeae</taxon>
        <taxon>Rhynchospora</taxon>
    </lineage>
</organism>
<dbReference type="PANTHER" id="PTHR34223">
    <property type="entry name" value="OS11G0201299 PROTEIN"/>
    <property type="match status" value="1"/>
</dbReference>
<evidence type="ECO:0000313" key="2">
    <source>
        <dbReference type="Proteomes" id="UP001151287"/>
    </source>
</evidence>
<name>A0A9Q0HMS3_9POAL</name>
<dbReference type="AlphaFoldDB" id="A0A9Q0HMS3"/>
<protein>
    <submittedName>
        <fullName evidence="1">Uncharacterized protein</fullName>
    </submittedName>
</protein>
<accession>A0A9Q0HMS3</accession>